<feature type="transmembrane region" description="Helical" evidence="10">
    <location>
        <begin position="354"/>
        <end position="376"/>
    </location>
</feature>
<dbReference type="Pfam" id="PF00689">
    <property type="entry name" value="Cation_ATPase_C"/>
    <property type="match status" value="1"/>
</dbReference>
<dbReference type="SFLD" id="SFLDS00003">
    <property type="entry name" value="Haloacid_Dehalogenase"/>
    <property type="match status" value="1"/>
</dbReference>
<sequence length="1081" mass="119769">MSSSKHTSFADVEKMTSSSPRSSLTIEDKLRTIDEPARGITFPDLQPIQRTPARVPAEFRTLSIHVYDSQRFDVPSATAPRSSKRKFWSRTPTNESTDDDTGFFSKLEFHTLSAHEVAQRLGVSPAVGLDTDAVTKRIKRNGPNILIHKKPQIWKKFIRYVFGDFCSILWIGVIIFFISWKPLGNPPAPYNLALAIVVLLVIFTQAIFSGLQDWSAQKVMASILDLLPENAVVLRDGEAKSIPATELVVGDVVQLSTGQKVPADMRIIKASHDLKFDRAVLTGESEEVPGAVESDEPNFLEAKNIALLGTHVCNGTATAIVVLTGSRTVMGRINRLTNKGNDERTNLQKEISRFVRIIIILTVTLVLIMLITWLAWLRKDHFDFINTVGILTNLMSLVVAFIPEGMPMAVALTLSLIARRMRDAKVLPKSLSTVETLGCVNVVCSDKTGTLTEGRMSVVSLAFLDQEFVPTEADHKAASFATFRKGMTLCNDAFFDKSEDGEKALPVSERKIQGNATDGALLRYTASLPASDVSSQYTRAFDIPFNSRNKFALTYIKPTSMGDEQIIVKGAPDILMGRCTSYLSHTGQVLPLTASARASLLTLQEKWSRKGQRVIMLTEQTCVVKLSVDSTGFEEAIMELASDNLTVVGLVGILDPPRHDIPHTVSEVRRCGSRFFMVTGDFSLTACAIAQQIGILRSHADPDRIPEFEERKRSQQIVDLTARDAYIESSLLVEGKEIADLTPEEWDIVCKYEEVVFARTTPEQKLRIVTELRSRGAVVAVTGDGVNDAPALKAANVGIAMVSGSDVAMEASDLVLMGNFSSIIEGIRLGRLVFQNLQKVISYLLPAGSWSEDWPVILNVFFGCPLPLSSFLMIIICCFTDLASCITLIFEKEEFDLLSLPPRDPARSHLVNFNIYAQSYLFIGVMETLTAHAMFFYYIYTAAGIPINKMFFAFAHYSDGYFGHTQDELNNFLNTGQCVYFVTLVILQIANLFSVRNKRMSIFQRGPQSNWWLFAGPVASLIIAIFVTEVPGIQNLFGTASVPIKFWFLPVPLAVGLFAMDELRKLAVRTWPRSIVAKLAW</sequence>
<evidence type="ECO:0000256" key="7">
    <source>
        <dbReference type="ARBA" id="ARBA00022989"/>
    </source>
</evidence>
<dbReference type="SUPFAM" id="SSF81665">
    <property type="entry name" value="Calcium ATPase, transmembrane domain M"/>
    <property type="match status" value="1"/>
</dbReference>
<dbReference type="SFLD" id="SFLDG00002">
    <property type="entry name" value="C1.7:_P-type_atpase_like"/>
    <property type="match status" value="1"/>
</dbReference>
<dbReference type="Pfam" id="PF00702">
    <property type="entry name" value="Hydrolase"/>
    <property type="match status" value="1"/>
</dbReference>
<dbReference type="PROSITE" id="PS00154">
    <property type="entry name" value="ATPASE_E1_E2"/>
    <property type="match status" value="1"/>
</dbReference>
<dbReference type="InterPro" id="IPR044492">
    <property type="entry name" value="P_typ_ATPase_HD_dom"/>
</dbReference>
<dbReference type="SUPFAM" id="SSF81653">
    <property type="entry name" value="Calcium ATPase, transduction domain A"/>
    <property type="match status" value="1"/>
</dbReference>
<dbReference type="GO" id="GO:0005886">
    <property type="term" value="C:plasma membrane"/>
    <property type="evidence" value="ECO:0007669"/>
    <property type="project" value="UniProtKB-SubCell"/>
</dbReference>
<dbReference type="InterPro" id="IPR023298">
    <property type="entry name" value="ATPase_P-typ_TM_dom_sf"/>
</dbReference>
<dbReference type="InterPro" id="IPR008250">
    <property type="entry name" value="ATPase_P-typ_transduc_dom_A_sf"/>
</dbReference>
<dbReference type="SFLD" id="SFLDF00027">
    <property type="entry name" value="p-type_atpase"/>
    <property type="match status" value="1"/>
</dbReference>
<keyword evidence="5" id="KW-0067">ATP-binding</keyword>
<evidence type="ECO:0000256" key="4">
    <source>
        <dbReference type="ARBA" id="ARBA00022741"/>
    </source>
</evidence>
<dbReference type="PANTHER" id="PTHR43294">
    <property type="entry name" value="SODIUM/POTASSIUM-TRANSPORTING ATPASE SUBUNIT ALPHA"/>
    <property type="match status" value="1"/>
</dbReference>
<dbReference type="InterPro" id="IPR001757">
    <property type="entry name" value="P_typ_ATPase"/>
</dbReference>
<evidence type="ECO:0000313" key="12">
    <source>
        <dbReference type="EMBL" id="WOO76487.1"/>
    </source>
</evidence>
<dbReference type="AlphaFoldDB" id="A0AAF0XZV0"/>
<dbReference type="NCBIfam" id="TIGR01494">
    <property type="entry name" value="ATPase_P-type"/>
    <property type="match status" value="2"/>
</dbReference>
<dbReference type="InterPro" id="IPR050510">
    <property type="entry name" value="Cation_transp_ATPase_P-type"/>
</dbReference>
<dbReference type="GO" id="GO:1902600">
    <property type="term" value="P:proton transmembrane transport"/>
    <property type="evidence" value="ECO:0007669"/>
    <property type="project" value="TreeGrafter"/>
</dbReference>
<keyword evidence="4" id="KW-0547">Nucleotide-binding</keyword>
<dbReference type="Proteomes" id="UP000827549">
    <property type="component" value="Chromosome 1"/>
</dbReference>
<dbReference type="PRINTS" id="PR00119">
    <property type="entry name" value="CATATPASE"/>
</dbReference>
<dbReference type="SUPFAM" id="SSF56784">
    <property type="entry name" value="HAD-like"/>
    <property type="match status" value="1"/>
</dbReference>
<evidence type="ECO:0000256" key="5">
    <source>
        <dbReference type="ARBA" id="ARBA00022840"/>
    </source>
</evidence>
<dbReference type="GO" id="GO:0016887">
    <property type="term" value="F:ATP hydrolysis activity"/>
    <property type="evidence" value="ECO:0007669"/>
    <property type="project" value="InterPro"/>
</dbReference>
<feature type="transmembrane region" description="Helical" evidence="10">
    <location>
        <begin position="1011"/>
        <end position="1028"/>
    </location>
</feature>
<dbReference type="GO" id="GO:0005524">
    <property type="term" value="F:ATP binding"/>
    <property type="evidence" value="ECO:0007669"/>
    <property type="project" value="UniProtKB-KW"/>
</dbReference>
<dbReference type="PANTHER" id="PTHR43294:SF21">
    <property type="entry name" value="CATION TRANSPORTING ATPASE"/>
    <property type="match status" value="1"/>
</dbReference>
<feature type="region of interest" description="Disordered" evidence="9">
    <location>
        <begin position="1"/>
        <end position="24"/>
    </location>
</feature>
<dbReference type="Gene3D" id="2.70.150.10">
    <property type="entry name" value="Calcium-transporting ATPase, cytoplasmic transduction domain A"/>
    <property type="match status" value="1"/>
</dbReference>
<feature type="transmembrane region" description="Helical" evidence="10">
    <location>
        <begin position="910"/>
        <end position="929"/>
    </location>
</feature>
<dbReference type="GO" id="GO:1990573">
    <property type="term" value="P:potassium ion import across plasma membrane"/>
    <property type="evidence" value="ECO:0007669"/>
    <property type="project" value="TreeGrafter"/>
</dbReference>
<dbReference type="InterPro" id="IPR018303">
    <property type="entry name" value="ATPase_P-typ_P_site"/>
</dbReference>
<feature type="domain" description="Cation-transporting P-type ATPase N-terminal" evidence="11">
    <location>
        <begin position="108"/>
        <end position="181"/>
    </location>
</feature>
<protein>
    <submittedName>
        <fullName evidence="12">Potassium-transporting ATPase alpha chain 2</fullName>
    </submittedName>
</protein>
<dbReference type="GeneID" id="87803369"/>
<dbReference type="Gene3D" id="1.20.1110.10">
    <property type="entry name" value="Calcium-transporting ATPase, transmembrane domain"/>
    <property type="match status" value="1"/>
</dbReference>
<keyword evidence="2" id="KW-1003">Cell membrane</keyword>
<keyword evidence="13" id="KW-1185">Reference proteome</keyword>
<feature type="transmembrane region" description="Helical" evidence="10">
    <location>
        <begin position="157"/>
        <end position="180"/>
    </location>
</feature>
<evidence type="ECO:0000256" key="10">
    <source>
        <dbReference type="SAM" id="Phobius"/>
    </source>
</evidence>
<dbReference type="SUPFAM" id="SSF81660">
    <property type="entry name" value="Metal cation-transporting ATPase, ATP-binding domain N"/>
    <property type="match status" value="1"/>
</dbReference>
<name>A0AAF0XZV0_9TREE</name>
<feature type="transmembrane region" description="Helical" evidence="10">
    <location>
        <begin position="192"/>
        <end position="211"/>
    </location>
</feature>
<evidence type="ECO:0000256" key="1">
    <source>
        <dbReference type="ARBA" id="ARBA00004651"/>
    </source>
</evidence>
<dbReference type="SMART" id="SM00831">
    <property type="entry name" value="Cation_ATPase_N"/>
    <property type="match status" value="1"/>
</dbReference>
<feature type="transmembrane region" description="Helical" evidence="10">
    <location>
        <begin position="969"/>
        <end position="990"/>
    </location>
</feature>
<feature type="transmembrane region" description="Helical" evidence="10">
    <location>
        <begin position="396"/>
        <end position="418"/>
    </location>
</feature>
<keyword evidence="7 10" id="KW-1133">Transmembrane helix</keyword>
<dbReference type="GO" id="GO:0005391">
    <property type="term" value="F:P-type sodium:potassium-exchanging transporter activity"/>
    <property type="evidence" value="ECO:0007669"/>
    <property type="project" value="TreeGrafter"/>
</dbReference>
<comment type="subcellular location">
    <subcellularLocation>
        <location evidence="1">Cell membrane</location>
        <topology evidence="1">Multi-pass membrane protein</topology>
    </subcellularLocation>
</comment>
<dbReference type="GO" id="GO:0006883">
    <property type="term" value="P:intracellular sodium ion homeostasis"/>
    <property type="evidence" value="ECO:0007669"/>
    <property type="project" value="TreeGrafter"/>
</dbReference>
<dbReference type="InterPro" id="IPR059000">
    <property type="entry name" value="ATPase_P-type_domA"/>
</dbReference>
<evidence type="ECO:0000256" key="2">
    <source>
        <dbReference type="ARBA" id="ARBA00022475"/>
    </source>
</evidence>
<reference evidence="12" key="1">
    <citation type="submission" date="2023-10" db="EMBL/GenBank/DDBJ databases">
        <authorList>
            <person name="Noh H."/>
        </authorList>
    </citation>
    <scope>NUCLEOTIDE SEQUENCE</scope>
    <source>
        <strain evidence="12">DUCC4014</strain>
    </source>
</reference>
<dbReference type="InterPro" id="IPR006068">
    <property type="entry name" value="ATPase_P-typ_cation-transptr_C"/>
</dbReference>
<keyword evidence="8 10" id="KW-0472">Membrane</keyword>
<dbReference type="FunFam" id="3.40.50.1000:FF:000001">
    <property type="entry name" value="Phospholipid-transporting ATPase IC"/>
    <property type="match status" value="1"/>
</dbReference>
<evidence type="ECO:0000256" key="6">
    <source>
        <dbReference type="ARBA" id="ARBA00022967"/>
    </source>
</evidence>
<dbReference type="InterPro" id="IPR036412">
    <property type="entry name" value="HAD-like_sf"/>
</dbReference>
<keyword evidence="6" id="KW-1278">Translocase</keyword>
<evidence type="ECO:0000256" key="3">
    <source>
        <dbReference type="ARBA" id="ARBA00022692"/>
    </source>
</evidence>
<organism evidence="12 13">
    <name type="scientific">Vanrija pseudolonga</name>
    <dbReference type="NCBI Taxonomy" id="143232"/>
    <lineage>
        <taxon>Eukaryota</taxon>
        <taxon>Fungi</taxon>
        <taxon>Dikarya</taxon>
        <taxon>Basidiomycota</taxon>
        <taxon>Agaricomycotina</taxon>
        <taxon>Tremellomycetes</taxon>
        <taxon>Trichosporonales</taxon>
        <taxon>Trichosporonaceae</taxon>
        <taxon>Vanrija</taxon>
    </lineage>
</organism>
<dbReference type="PRINTS" id="PR00121">
    <property type="entry name" value="NAKATPASE"/>
</dbReference>
<dbReference type="Pfam" id="PF00690">
    <property type="entry name" value="Cation_ATPase_N"/>
    <property type="match status" value="1"/>
</dbReference>
<dbReference type="InterPro" id="IPR023214">
    <property type="entry name" value="HAD_sf"/>
</dbReference>
<dbReference type="RefSeq" id="XP_062622519.1">
    <property type="nucleotide sequence ID" value="XM_062766535.1"/>
</dbReference>
<keyword evidence="3 10" id="KW-0812">Transmembrane</keyword>
<evidence type="ECO:0000259" key="11">
    <source>
        <dbReference type="SMART" id="SM00831"/>
    </source>
</evidence>
<feature type="transmembrane region" description="Helical" evidence="10">
    <location>
        <begin position="871"/>
        <end position="890"/>
    </location>
</feature>
<feature type="compositionally biased region" description="Polar residues" evidence="9">
    <location>
        <begin position="15"/>
        <end position="24"/>
    </location>
</feature>
<dbReference type="GO" id="GO:0036376">
    <property type="term" value="P:sodium ion export across plasma membrane"/>
    <property type="evidence" value="ECO:0007669"/>
    <property type="project" value="TreeGrafter"/>
</dbReference>
<proteinExistence type="predicted"/>
<feature type="transmembrane region" description="Helical" evidence="10">
    <location>
        <begin position="1040"/>
        <end position="1060"/>
    </location>
</feature>
<accession>A0AAF0XZV0</accession>
<dbReference type="Gene3D" id="3.40.1110.10">
    <property type="entry name" value="Calcium-transporting ATPase, cytoplasmic domain N"/>
    <property type="match status" value="1"/>
</dbReference>
<feature type="transmembrane region" description="Helical" evidence="10">
    <location>
        <begin position="936"/>
        <end position="957"/>
    </location>
</feature>
<dbReference type="InterPro" id="IPR004014">
    <property type="entry name" value="ATPase_P-typ_cation-transptr_N"/>
</dbReference>
<evidence type="ECO:0000256" key="8">
    <source>
        <dbReference type="ARBA" id="ARBA00023136"/>
    </source>
</evidence>
<dbReference type="InterPro" id="IPR023299">
    <property type="entry name" value="ATPase_P-typ_cyto_dom_N"/>
</dbReference>
<dbReference type="Pfam" id="PF13246">
    <property type="entry name" value="Cation_ATPase"/>
    <property type="match status" value="1"/>
</dbReference>
<evidence type="ECO:0000256" key="9">
    <source>
        <dbReference type="SAM" id="MobiDB-lite"/>
    </source>
</evidence>
<dbReference type="Gene3D" id="3.40.50.1000">
    <property type="entry name" value="HAD superfamily/HAD-like"/>
    <property type="match status" value="1"/>
</dbReference>
<evidence type="ECO:0000313" key="13">
    <source>
        <dbReference type="Proteomes" id="UP000827549"/>
    </source>
</evidence>
<dbReference type="Pfam" id="PF00122">
    <property type="entry name" value="E1-E2_ATPase"/>
    <property type="match status" value="1"/>
</dbReference>
<dbReference type="GO" id="GO:0030007">
    <property type="term" value="P:intracellular potassium ion homeostasis"/>
    <property type="evidence" value="ECO:0007669"/>
    <property type="project" value="TreeGrafter"/>
</dbReference>
<dbReference type="EMBL" id="CP086714">
    <property type="protein sequence ID" value="WOO76487.1"/>
    <property type="molecule type" value="Genomic_DNA"/>
</dbReference>
<gene>
    <name evidence="12" type="primary">Atp12a</name>
    <name evidence="12" type="ORF">LOC62_01G000108</name>
</gene>